<dbReference type="InterPro" id="IPR006342">
    <property type="entry name" value="FkbM_mtfrase"/>
</dbReference>
<reference evidence="3" key="1">
    <citation type="submission" date="2015-09" db="EMBL/GenBank/DDBJ databases">
        <authorList>
            <person name="Rodrigo-Torres Lidia"/>
            <person name="Arahal R.David."/>
        </authorList>
    </citation>
    <scope>NUCLEOTIDE SEQUENCE [LARGE SCALE GENOMIC DNA]</scope>
    <source>
        <strain evidence="3">CECT 7735</strain>
    </source>
</reference>
<name>A0A0P1HZW9_9RHOB</name>
<evidence type="ECO:0000313" key="3">
    <source>
        <dbReference type="Proteomes" id="UP000051870"/>
    </source>
</evidence>
<feature type="domain" description="Methyltransferase FkbM" evidence="1">
    <location>
        <begin position="56"/>
        <end position="203"/>
    </location>
</feature>
<sequence length="227" mass="25915">MDIGMSIHSELSKFWRILSDAEYRAFRRDYKAYRRAHGKGTPAGYPGLLPGQTVLDIGGFRGDWTAMMVERYAVNAHIFELHPQFAAKLQKRFSENEAVCTHAFALGKDNMELSLSDDADASSVFVQSDATTTGAVRNLVEVFEELKLDRIGVAKINIEGGEYELLPTLIETAYIEKFDRITVQFHEFSEGDRKRRDDIRLALSQTHDCVWCYPFVWEEWHIKGLGT</sequence>
<dbReference type="Proteomes" id="UP000051870">
    <property type="component" value="Unassembled WGS sequence"/>
</dbReference>
<dbReference type="AlphaFoldDB" id="A0A0P1HZW9"/>
<evidence type="ECO:0000313" key="2">
    <source>
        <dbReference type="EMBL" id="CUJ82122.1"/>
    </source>
</evidence>
<keyword evidence="2" id="KW-0489">Methyltransferase</keyword>
<dbReference type="STRING" id="1715693.PH7735_00112"/>
<dbReference type="EMBL" id="CYTW01000001">
    <property type="protein sequence ID" value="CUJ82122.1"/>
    <property type="molecule type" value="Genomic_DNA"/>
</dbReference>
<evidence type="ECO:0000259" key="1">
    <source>
        <dbReference type="Pfam" id="PF05050"/>
    </source>
</evidence>
<dbReference type="InterPro" id="IPR029063">
    <property type="entry name" value="SAM-dependent_MTases_sf"/>
</dbReference>
<dbReference type="SUPFAM" id="SSF53335">
    <property type="entry name" value="S-adenosyl-L-methionine-dependent methyltransferases"/>
    <property type="match status" value="1"/>
</dbReference>
<keyword evidence="2" id="KW-0808">Transferase</keyword>
<dbReference type="GO" id="GO:0032259">
    <property type="term" value="P:methylation"/>
    <property type="evidence" value="ECO:0007669"/>
    <property type="project" value="UniProtKB-KW"/>
</dbReference>
<protein>
    <submittedName>
        <fullName evidence="2">Methyltransferase, FkbM family</fullName>
    </submittedName>
</protein>
<dbReference type="Pfam" id="PF05050">
    <property type="entry name" value="Methyltransf_21"/>
    <property type="match status" value="1"/>
</dbReference>
<dbReference type="NCBIfam" id="TIGR01444">
    <property type="entry name" value="fkbM_fam"/>
    <property type="match status" value="1"/>
</dbReference>
<dbReference type="GO" id="GO:0008168">
    <property type="term" value="F:methyltransferase activity"/>
    <property type="evidence" value="ECO:0007669"/>
    <property type="project" value="UniProtKB-KW"/>
</dbReference>
<accession>A0A0P1HZW9</accession>
<proteinExistence type="predicted"/>
<keyword evidence="3" id="KW-1185">Reference proteome</keyword>
<dbReference type="Gene3D" id="3.40.50.150">
    <property type="entry name" value="Vaccinia Virus protein VP39"/>
    <property type="match status" value="1"/>
</dbReference>
<organism evidence="2 3">
    <name type="scientific">Shimia thalassica</name>
    <dbReference type="NCBI Taxonomy" id="1715693"/>
    <lineage>
        <taxon>Bacteria</taxon>
        <taxon>Pseudomonadati</taxon>
        <taxon>Pseudomonadota</taxon>
        <taxon>Alphaproteobacteria</taxon>
        <taxon>Rhodobacterales</taxon>
        <taxon>Roseobacteraceae</taxon>
    </lineage>
</organism>
<gene>
    <name evidence="2" type="ORF">PH7735_00112</name>
</gene>